<evidence type="ECO:0000313" key="1">
    <source>
        <dbReference type="EMBL" id="JAC79520.1"/>
    </source>
</evidence>
<gene>
    <name evidence="1" type="ORF">TSPGSL018_12509</name>
</gene>
<sequence>PPVCVCPRGCGAVRGERLGPRGPFSISRSLSPGGIAACRADVIPLPLLPLLAPLCPSAAGGLLREPPPLPTAPARCLFPSVAPQHVRAAAAEPAP</sequence>
<organism evidence="1">
    <name type="scientific">Tetraselmis sp. GSL018</name>
    <dbReference type="NCBI Taxonomy" id="582737"/>
    <lineage>
        <taxon>Eukaryota</taxon>
        <taxon>Viridiplantae</taxon>
        <taxon>Chlorophyta</taxon>
        <taxon>core chlorophytes</taxon>
        <taxon>Chlorodendrophyceae</taxon>
        <taxon>Chlorodendrales</taxon>
        <taxon>Chlorodendraceae</taxon>
        <taxon>Tetraselmis</taxon>
    </lineage>
</organism>
<reference evidence="1" key="1">
    <citation type="submission" date="2014-05" db="EMBL/GenBank/DDBJ databases">
        <title>The transcriptome of the halophilic microalga Tetraselmis sp. GSL018 isolated from the Great Salt Lake, Utah.</title>
        <authorList>
            <person name="Jinkerson R.E."/>
            <person name="D'Adamo S."/>
            <person name="Posewitz M.C."/>
        </authorList>
    </citation>
    <scope>NUCLEOTIDE SEQUENCE</scope>
    <source>
        <strain evidence="1">GSL018</strain>
    </source>
</reference>
<feature type="non-terminal residue" evidence="1">
    <location>
        <position position="95"/>
    </location>
</feature>
<proteinExistence type="predicted"/>
<name>A0A061S9E8_9CHLO</name>
<feature type="non-terminal residue" evidence="1">
    <location>
        <position position="1"/>
    </location>
</feature>
<dbReference type="AlphaFoldDB" id="A0A061S9E8"/>
<accession>A0A061S9E8</accession>
<dbReference type="EMBL" id="GBEZ01005832">
    <property type="protein sequence ID" value="JAC79520.1"/>
    <property type="molecule type" value="Transcribed_RNA"/>
</dbReference>
<protein>
    <submittedName>
        <fullName evidence="1">Uncharacterized protein</fullName>
    </submittedName>
</protein>